<gene>
    <name evidence="2" type="ORF">RND81_07G069300</name>
</gene>
<comment type="caution">
    <text evidence="2">The sequence shown here is derived from an EMBL/GenBank/DDBJ whole genome shotgun (WGS) entry which is preliminary data.</text>
</comment>
<reference evidence="2" key="1">
    <citation type="submission" date="2024-03" db="EMBL/GenBank/DDBJ databases">
        <title>WGS assembly of Saponaria officinalis var. Norfolk2.</title>
        <authorList>
            <person name="Jenkins J."/>
            <person name="Shu S."/>
            <person name="Grimwood J."/>
            <person name="Barry K."/>
            <person name="Goodstein D."/>
            <person name="Schmutz J."/>
            <person name="Leebens-Mack J."/>
            <person name="Osbourn A."/>
        </authorList>
    </citation>
    <scope>NUCLEOTIDE SEQUENCE [LARGE SCALE GENOMIC DNA]</scope>
    <source>
        <strain evidence="2">JIC</strain>
    </source>
</reference>
<name>A0AAW1JMM6_SAPOF</name>
<proteinExistence type="predicted"/>
<dbReference type="Proteomes" id="UP001443914">
    <property type="component" value="Unassembled WGS sequence"/>
</dbReference>
<accession>A0AAW1JMM6</accession>
<keyword evidence="1" id="KW-1133">Transmembrane helix</keyword>
<sequence>MLCMQLVGLVATLSLHSWLVFFIWKEYDSIRFVNWIMQVRFELGRYSSRISSQILVSGRVMFKSKIRQIYIVSPFFFTMYFVAFRVFFLFFFCFFFAKTSQGRLNTHLNS</sequence>
<dbReference type="EMBL" id="JBDFQZ010000007">
    <property type="protein sequence ID" value="KAK9705599.1"/>
    <property type="molecule type" value="Genomic_DNA"/>
</dbReference>
<feature type="transmembrane region" description="Helical" evidence="1">
    <location>
        <begin position="69"/>
        <end position="97"/>
    </location>
</feature>
<dbReference type="AlphaFoldDB" id="A0AAW1JMM6"/>
<feature type="transmembrane region" description="Helical" evidence="1">
    <location>
        <begin position="6"/>
        <end position="24"/>
    </location>
</feature>
<evidence type="ECO:0000313" key="2">
    <source>
        <dbReference type="EMBL" id="KAK9705599.1"/>
    </source>
</evidence>
<evidence type="ECO:0000256" key="1">
    <source>
        <dbReference type="SAM" id="Phobius"/>
    </source>
</evidence>
<keyword evidence="3" id="KW-1185">Reference proteome</keyword>
<evidence type="ECO:0000313" key="3">
    <source>
        <dbReference type="Proteomes" id="UP001443914"/>
    </source>
</evidence>
<keyword evidence="1" id="KW-0812">Transmembrane</keyword>
<keyword evidence="1" id="KW-0472">Membrane</keyword>
<protein>
    <submittedName>
        <fullName evidence="2">Uncharacterized protein</fullName>
    </submittedName>
</protein>
<organism evidence="2 3">
    <name type="scientific">Saponaria officinalis</name>
    <name type="common">Common soapwort</name>
    <name type="synonym">Lychnis saponaria</name>
    <dbReference type="NCBI Taxonomy" id="3572"/>
    <lineage>
        <taxon>Eukaryota</taxon>
        <taxon>Viridiplantae</taxon>
        <taxon>Streptophyta</taxon>
        <taxon>Embryophyta</taxon>
        <taxon>Tracheophyta</taxon>
        <taxon>Spermatophyta</taxon>
        <taxon>Magnoliopsida</taxon>
        <taxon>eudicotyledons</taxon>
        <taxon>Gunneridae</taxon>
        <taxon>Pentapetalae</taxon>
        <taxon>Caryophyllales</taxon>
        <taxon>Caryophyllaceae</taxon>
        <taxon>Caryophylleae</taxon>
        <taxon>Saponaria</taxon>
    </lineage>
</organism>